<dbReference type="AlphaFoldDB" id="A0A4V6EU96"/>
<keyword evidence="2" id="KW-1185">Reference proteome</keyword>
<comment type="caution">
    <text evidence="1">The sequence shown here is derived from an EMBL/GenBank/DDBJ whole genome shotgun (WGS) entry which is preliminary data.</text>
</comment>
<sequence length="164" mass="17559">MTDFDSAAAAFTPMFSTSAKDTTAFHTSSAPLDFPCLPASLLDQAPEYEYSLHTRMNVFNTCNYNADIPSFTPAANCTFLLAPRNSTLPMASTSDFDDAVLAANASDLTYLTGPSVAALADAGPPVLHPGYAPNMIQQLRHDQRLSLECDDVYKAKSGPSRAVQ</sequence>
<dbReference type="GeneID" id="40724419"/>
<protein>
    <submittedName>
        <fullName evidence="1">Uncharacterized protein</fullName>
    </submittedName>
</protein>
<dbReference type="EMBL" id="SRRM01000004">
    <property type="protein sequence ID" value="TKY89739.1"/>
    <property type="molecule type" value="Genomic_DNA"/>
</dbReference>
<dbReference type="RefSeq" id="XP_029741724.1">
    <property type="nucleotide sequence ID" value="XM_029882123.1"/>
</dbReference>
<name>A0A4V6EU96_9BASI</name>
<proteinExistence type="predicted"/>
<reference evidence="1 2" key="1">
    <citation type="submission" date="2019-05" db="EMBL/GenBank/DDBJ databases">
        <title>Sporisorium graminicola CBS 10092 draft sequencing and annotation.</title>
        <authorList>
            <person name="Solano-Gonzalez S."/>
            <person name="Caddick M.X."/>
            <person name="Darby A."/>
        </authorList>
    </citation>
    <scope>NUCLEOTIDE SEQUENCE [LARGE SCALE GENOMIC DNA]</scope>
    <source>
        <strain evidence="1 2">CBS 10092</strain>
    </source>
</reference>
<dbReference type="KEGG" id="sgra:EX895_001524"/>
<gene>
    <name evidence="1" type="ORF">EX895_001524</name>
</gene>
<evidence type="ECO:0000313" key="2">
    <source>
        <dbReference type="Proteomes" id="UP000306050"/>
    </source>
</evidence>
<organism evidence="1 2">
    <name type="scientific">Sporisorium graminicola</name>
    <dbReference type="NCBI Taxonomy" id="280036"/>
    <lineage>
        <taxon>Eukaryota</taxon>
        <taxon>Fungi</taxon>
        <taxon>Dikarya</taxon>
        <taxon>Basidiomycota</taxon>
        <taxon>Ustilaginomycotina</taxon>
        <taxon>Ustilaginomycetes</taxon>
        <taxon>Ustilaginales</taxon>
        <taxon>Ustilaginaceae</taxon>
        <taxon>Sporisorium</taxon>
    </lineage>
</organism>
<evidence type="ECO:0000313" key="1">
    <source>
        <dbReference type="EMBL" id="TKY89739.1"/>
    </source>
</evidence>
<accession>A0A4V6EU96</accession>
<dbReference type="Proteomes" id="UP000306050">
    <property type="component" value="Chromosome SGRAM_11"/>
</dbReference>